<name>A0A0F0GL27_LENAE</name>
<dbReference type="InterPro" id="IPR049002">
    <property type="entry name" value="Stv"/>
</dbReference>
<comment type="caution">
    <text evidence="2">The sequence shown here is derived from an EMBL/GenBank/DDBJ whole genome shotgun (WGS) entry which is preliminary data.</text>
</comment>
<dbReference type="Proteomes" id="UP000033393">
    <property type="component" value="Unassembled WGS sequence"/>
</dbReference>
<evidence type="ECO:0000313" key="2">
    <source>
        <dbReference type="EMBL" id="KJK43995.1"/>
    </source>
</evidence>
<organism evidence="2 3">
    <name type="scientific">Lentzea aerocolonigenes</name>
    <name type="common">Lechevalieria aerocolonigenes</name>
    <name type="synonym">Saccharothrix aerocolonigenes</name>
    <dbReference type="NCBI Taxonomy" id="68170"/>
    <lineage>
        <taxon>Bacteria</taxon>
        <taxon>Bacillati</taxon>
        <taxon>Actinomycetota</taxon>
        <taxon>Actinomycetes</taxon>
        <taxon>Pseudonocardiales</taxon>
        <taxon>Pseudonocardiaceae</taxon>
        <taxon>Lentzea</taxon>
    </lineage>
</organism>
<evidence type="ECO:0000313" key="3">
    <source>
        <dbReference type="Proteomes" id="UP000033393"/>
    </source>
</evidence>
<accession>A0A0F0GL27</accession>
<dbReference type="AlphaFoldDB" id="A0A0F0GL27"/>
<dbReference type="RefSeq" id="WP_045315259.1">
    <property type="nucleotide sequence ID" value="NZ_JYJG01000266.1"/>
</dbReference>
<keyword evidence="3" id="KW-1185">Reference proteome</keyword>
<dbReference type="EMBL" id="JYJG01000266">
    <property type="protein sequence ID" value="KJK43995.1"/>
    <property type="molecule type" value="Genomic_DNA"/>
</dbReference>
<dbReference type="PATRIC" id="fig|68170.10.peg.8067"/>
<evidence type="ECO:0000259" key="1">
    <source>
        <dbReference type="Pfam" id="PF21527"/>
    </source>
</evidence>
<dbReference type="OrthoDB" id="9807890at2"/>
<proteinExistence type="predicted"/>
<sequence length="474" mass="52078">MKRTTATDHRGPTMTTAFVLGHGGRKLSYGKTFVPEGRTLTFCSLDGEYTAVQRGLEMMVAGQWNAFETWDDGKAEVLDVLAATPGAPCPEVHNYSLAPLTDQEKNFFARMARRPELGAVPLYQVGEDVRAGQICTAGCSRRNRVHAKECAGIFNLVAEDHIVMVNCRQLYEREVLAAAVPSLRPDVRAGGVLADYEQVAIQITQLIENRQHLRAWQALVALPDATRALVEASSVPIKEFMAEAGRRARTGANRFVDPDRVTPRSLRPIPDFVNAEQGWRAHVQALRAGSPTGAPPLPKDYMDCVTTFQNLFVLWLQEGSAVSLALYHLVLMVQSEPYYRLGALSPDVVVDGPAAVYAFEEYAEHVTGLWAGGETETALGWLGLSDLATYAADLRAEADGLMTLWQAVCDEQARGGSADADKAEFVSRFEQARLAVQTGFHARLYEGLEHVLVPAFRDALRSVTEDNVVRRGQF</sequence>
<dbReference type="Pfam" id="PF21527">
    <property type="entry name" value="Stv"/>
    <property type="match status" value="1"/>
</dbReference>
<feature type="domain" description="Putative adhesin Stv" evidence="1">
    <location>
        <begin position="17"/>
        <end position="168"/>
    </location>
</feature>
<protein>
    <recommendedName>
        <fullName evidence="1">Putative adhesin Stv domain-containing protein</fullName>
    </recommendedName>
</protein>
<gene>
    <name evidence="2" type="ORF">UK23_31090</name>
</gene>
<reference evidence="2 3" key="1">
    <citation type="submission" date="2015-02" db="EMBL/GenBank/DDBJ databases">
        <authorList>
            <person name="Ju K.-S."/>
            <person name="Doroghazi J.R."/>
            <person name="Metcalf W."/>
        </authorList>
    </citation>
    <scope>NUCLEOTIDE SEQUENCE [LARGE SCALE GENOMIC DNA]</scope>
    <source>
        <strain evidence="2 3">NRRL B-16140</strain>
    </source>
</reference>